<protein>
    <submittedName>
        <fullName evidence="1">Uncharacterized protein</fullName>
    </submittedName>
</protein>
<comment type="caution">
    <text evidence="1">The sequence shown here is derived from an EMBL/GenBank/DDBJ whole genome shotgun (WGS) entry which is preliminary data.</text>
</comment>
<dbReference type="OrthoDB" id="5519740at2759"/>
<dbReference type="GeneID" id="64630272"/>
<organism evidence="1 2">
    <name type="scientific">Suillus subaureus</name>
    <dbReference type="NCBI Taxonomy" id="48587"/>
    <lineage>
        <taxon>Eukaryota</taxon>
        <taxon>Fungi</taxon>
        <taxon>Dikarya</taxon>
        <taxon>Basidiomycota</taxon>
        <taxon>Agaricomycotina</taxon>
        <taxon>Agaricomycetes</taxon>
        <taxon>Agaricomycetidae</taxon>
        <taxon>Boletales</taxon>
        <taxon>Suillineae</taxon>
        <taxon>Suillaceae</taxon>
        <taxon>Suillus</taxon>
    </lineage>
</organism>
<reference evidence="1" key="1">
    <citation type="journal article" date="2020" name="New Phytol.">
        <title>Comparative genomics reveals dynamic genome evolution in host specialist ectomycorrhizal fungi.</title>
        <authorList>
            <person name="Lofgren L.A."/>
            <person name="Nguyen N.H."/>
            <person name="Vilgalys R."/>
            <person name="Ruytinx J."/>
            <person name="Liao H.L."/>
            <person name="Branco S."/>
            <person name="Kuo A."/>
            <person name="LaButti K."/>
            <person name="Lipzen A."/>
            <person name="Andreopoulos W."/>
            <person name="Pangilinan J."/>
            <person name="Riley R."/>
            <person name="Hundley H."/>
            <person name="Na H."/>
            <person name="Barry K."/>
            <person name="Grigoriev I.V."/>
            <person name="Stajich J.E."/>
            <person name="Kennedy P.G."/>
        </authorList>
    </citation>
    <scope>NUCLEOTIDE SEQUENCE</scope>
    <source>
        <strain evidence="1">MN1</strain>
    </source>
</reference>
<dbReference type="Proteomes" id="UP000807769">
    <property type="component" value="Unassembled WGS sequence"/>
</dbReference>
<keyword evidence="2" id="KW-1185">Reference proteome</keyword>
<proteinExistence type="predicted"/>
<name>A0A9P7E6K8_9AGAM</name>
<dbReference type="AlphaFoldDB" id="A0A9P7E6K8"/>
<sequence>MAVRPKHLLRAKKLVARRVTKVAGGLLTPESQDAELQQEIRRVCAYLRSGELGGCEEVDLYRKEGIVNYACLVHFLSRTC</sequence>
<accession>A0A9P7E6K8</accession>
<evidence type="ECO:0000313" key="1">
    <source>
        <dbReference type="EMBL" id="KAG1812519.1"/>
    </source>
</evidence>
<dbReference type="EMBL" id="JABBWG010000026">
    <property type="protein sequence ID" value="KAG1812519.1"/>
    <property type="molecule type" value="Genomic_DNA"/>
</dbReference>
<evidence type="ECO:0000313" key="2">
    <source>
        <dbReference type="Proteomes" id="UP000807769"/>
    </source>
</evidence>
<dbReference type="RefSeq" id="XP_041190664.1">
    <property type="nucleotide sequence ID" value="XM_041336255.1"/>
</dbReference>
<gene>
    <name evidence="1" type="ORF">BJ212DRAFT_1370246</name>
</gene>